<organism evidence="2 3">
    <name type="scientific">Actinocatenispora comari</name>
    <dbReference type="NCBI Taxonomy" id="2807577"/>
    <lineage>
        <taxon>Bacteria</taxon>
        <taxon>Bacillati</taxon>
        <taxon>Actinomycetota</taxon>
        <taxon>Actinomycetes</taxon>
        <taxon>Micromonosporales</taxon>
        <taxon>Micromonosporaceae</taxon>
        <taxon>Actinocatenispora</taxon>
    </lineage>
</organism>
<evidence type="ECO:0000313" key="3">
    <source>
        <dbReference type="Proteomes" id="UP000614996"/>
    </source>
</evidence>
<feature type="region of interest" description="Disordered" evidence="1">
    <location>
        <begin position="1"/>
        <end position="25"/>
    </location>
</feature>
<dbReference type="EMBL" id="BOPO01000151">
    <property type="protein sequence ID" value="GIL32015.1"/>
    <property type="molecule type" value="Genomic_DNA"/>
</dbReference>
<protein>
    <submittedName>
        <fullName evidence="2">Uncharacterized protein</fullName>
    </submittedName>
</protein>
<reference evidence="3" key="1">
    <citation type="journal article" date="2021" name="Int. J. Syst. Evol. Microbiol.">
        <title>Actinocatenispora comari sp. nov., an endophytic actinomycete isolated from aerial parts of Comarum salesowianum.</title>
        <authorList>
            <person name="Oyunbileg N."/>
            <person name="Iizaka Y."/>
            <person name="Hamada M."/>
            <person name="Davaapurev B.O."/>
            <person name="Fukumoto A."/>
            <person name="Tsetseg B."/>
            <person name="Kato F."/>
            <person name="Tamura T."/>
            <person name="Batkhuu J."/>
            <person name="Anzai Y."/>
        </authorList>
    </citation>
    <scope>NUCLEOTIDE SEQUENCE [LARGE SCALE GENOMIC DNA]</scope>
    <source>
        <strain evidence="3">NUM-2625</strain>
    </source>
</reference>
<accession>A0A8J4AM85</accession>
<comment type="caution">
    <text evidence="2">The sequence shown here is derived from an EMBL/GenBank/DDBJ whole genome shotgun (WGS) entry which is preliminary data.</text>
</comment>
<dbReference type="Proteomes" id="UP000614996">
    <property type="component" value="Unassembled WGS sequence"/>
</dbReference>
<gene>
    <name evidence="2" type="ORF">NUM_72690</name>
</gene>
<keyword evidence="3" id="KW-1185">Reference proteome</keyword>
<sequence length="82" mass="8675">MDADEERRAAVRCRPAGRSRTASRSTAVAALAGGARARHVAYPTRPREPWLVVFTDAGGDIAELTIPAASAAEAVGQMERRA</sequence>
<feature type="compositionally biased region" description="Low complexity" evidence="1">
    <location>
        <begin position="16"/>
        <end position="25"/>
    </location>
</feature>
<proteinExistence type="predicted"/>
<evidence type="ECO:0000256" key="1">
    <source>
        <dbReference type="SAM" id="MobiDB-lite"/>
    </source>
</evidence>
<name>A0A8J4AM85_9ACTN</name>
<evidence type="ECO:0000313" key="2">
    <source>
        <dbReference type="EMBL" id="GIL32015.1"/>
    </source>
</evidence>
<dbReference type="AlphaFoldDB" id="A0A8J4AM85"/>